<feature type="domain" description="AAA+ ATPase" evidence="6">
    <location>
        <begin position="595"/>
        <end position="732"/>
    </location>
</feature>
<dbReference type="EMBL" id="JACHDS010000001">
    <property type="protein sequence ID" value="MBB6172772.1"/>
    <property type="molecule type" value="Genomic_DNA"/>
</dbReference>
<keyword evidence="3" id="KW-0067">ATP-binding</keyword>
<dbReference type="InterPro" id="IPR041627">
    <property type="entry name" value="AAA_lid_6"/>
</dbReference>
<feature type="transmembrane region" description="Helical" evidence="5">
    <location>
        <begin position="136"/>
        <end position="156"/>
    </location>
</feature>
<accession>A0A7X0D5S9</accession>
<feature type="domain" description="AAA+ ATPase" evidence="6">
    <location>
        <begin position="304"/>
        <end position="540"/>
    </location>
</feature>
<dbReference type="PRINTS" id="PR00819">
    <property type="entry name" value="CBXCFQXSUPER"/>
</dbReference>
<dbReference type="FunFam" id="3.40.50.300:FF:000216">
    <property type="entry name" value="Type VII secretion ATPase EccA"/>
    <property type="match status" value="2"/>
</dbReference>
<dbReference type="PANTHER" id="PTHR43392:SF2">
    <property type="entry name" value="AAA-TYPE ATPASE FAMILY PROTEIN _ ANKYRIN REPEAT FAMILY PROTEIN"/>
    <property type="match status" value="1"/>
</dbReference>
<evidence type="ECO:0000313" key="8">
    <source>
        <dbReference type="Proteomes" id="UP000546642"/>
    </source>
</evidence>
<feature type="transmembrane region" description="Helical" evidence="5">
    <location>
        <begin position="80"/>
        <end position="101"/>
    </location>
</feature>
<keyword evidence="2" id="KW-0547">Nucleotide-binding</keyword>
<reference evidence="7 8" key="1">
    <citation type="submission" date="2020-08" db="EMBL/GenBank/DDBJ databases">
        <title>Sequencing the genomes of 1000 actinobacteria strains.</title>
        <authorList>
            <person name="Klenk H.-P."/>
        </authorList>
    </citation>
    <scope>NUCLEOTIDE SEQUENCE [LARGE SCALE GENOMIC DNA]</scope>
    <source>
        <strain evidence="7 8">DSM 46659</strain>
    </source>
</reference>
<name>A0A7X0D5S9_9ACTN</name>
<evidence type="ECO:0000256" key="4">
    <source>
        <dbReference type="SAM" id="MobiDB-lite"/>
    </source>
</evidence>
<dbReference type="InterPro" id="IPR050773">
    <property type="entry name" value="CbxX/CfxQ_RuBisCO_ESX"/>
</dbReference>
<sequence length="831" mass="88765">MAREDRTRISPRAETRTPLARLRAAYYAFPPRTRLFAALAAVTAAAALAYLAAFPVLLAIVIAVAALSLFAALMRSSDAVATALVSLVWLVLAYVLFQIPISVADSSVLLLLPLIPLLVALGAARITAFPVWHTTLLALLVGLIVGLAVALAGLLTDTVGPGAGVAVCAVAAATALGWRALAGYRLRRGMEPRDGADAAAGRRPGGSGLFPRAGSRTGDLADHRTDHPTDGAADRRRDRATEGGKGGPGARDGEVPEPIPVDQALARLENMIGLDPVKQQVRAIAASIEAARLRADAGYSVEKPLRHLVFSGPPGTGKTSVARTLATIFHSFGLLPTPHVVEAQRADLVGEYLGATAIKTNELVDRALGGVLFIDEAYSLVNDGDGQPDRFGNEAVQTLLKRAEDDRERLVVILAGYETEMDRFLASNPGLASRFATRVTFPSYTAEELRRISEHHFEQRGDLVEDTARPVLRRRFDQVVQRGVIDDLGNGRFVRSLVEKSAEARDVRVVTAGHGGGRPVPDDLVTVRAADIVTAFDELTARLPGFGETPDITEALAELDGMIGLEPVKAQVRSIVAQLQVAKLREEQGLRTQAPMRHFVFSGPPGTGKTSVARVLGRVFAALGLLGRAEVVEAQRSDLVGEHLGATAIKTDRLVDRALGGVLFVDEAYALANPGYSGGDAFGAEAIQTLLKRAEDDRDRLVVVLAGYPAEMDRFLASNVGLSSRFNVRVAFPSYTADELSEIADVVAARTGDAFDPEAREDLRRIFGYVCEGGWIDELGNGRFARSLFEKACSYRDLRVAEELGDSATAAELTLVTSADLRQAYSELTQS</sequence>
<dbReference type="Gene3D" id="3.40.50.300">
    <property type="entry name" value="P-loop containing nucleotide triphosphate hydrolases"/>
    <property type="match status" value="2"/>
</dbReference>
<dbReference type="InterPro" id="IPR000641">
    <property type="entry name" value="CbxX/CfxQ"/>
</dbReference>
<evidence type="ECO:0000256" key="3">
    <source>
        <dbReference type="ARBA" id="ARBA00022840"/>
    </source>
</evidence>
<dbReference type="Pfam" id="PF00004">
    <property type="entry name" value="AAA"/>
    <property type="match status" value="2"/>
</dbReference>
<keyword evidence="5" id="KW-1133">Transmembrane helix</keyword>
<keyword evidence="5" id="KW-0812">Transmembrane</keyword>
<dbReference type="CDD" id="cd00009">
    <property type="entry name" value="AAA"/>
    <property type="match status" value="2"/>
</dbReference>
<evidence type="ECO:0000259" key="6">
    <source>
        <dbReference type="SMART" id="SM00382"/>
    </source>
</evidence>
<feature type="region of interest" description="Disordered" evidence="4">
    <location>
        <begin position="194"/>
        <end position="257"/>
    </location>
</feature>
<dbReference type="GO" id="GO:0016887">
    <property type="term" value="F:ATP hydrolysis activity"/>
    <property type="evidence" value="ECO:0007669"/>
    <property type="project" value="InterPro"/>
</dbReference>
<dbReference type="RefSeq" id="WP_184076021.1">
    <property type="nucleotide sequence ID" value="NZ_JACHDS010000001.1"/>
</dbReference>
<keyword evidence="8" id="KW-1185">Reference proteome</keyword>
<feature type="transmembrane region" description="Helical" evidence="5">
    <location>
        <begin position="107"/>
        <end position="124"/>
    </location>
</feature>
<gene>
    <name evidence="7" type="ORF">HNR23_002832</name>
</gene>
<dbReference type="Gene3D" id="1.10.8.60">
    <property type="match status" value="2"/>
</dbReference>
<comment type="similarity">
    <text evidence="1">Belongs to the CbxX/CfxQ family.</text>
</comment>
<evidence type="ECO:0000256" key="2">
    <source>
        <dbReference type="ARBA" id="ARBA00022741"/>
    </source>
</evidence>
<organism evidence="7 8">
    <name type="scientific">Nocardiopsis mwathae</name>
    <dbReference type="NCBI Taxonomy" id="1472723"/>
    <lineage>
        <taxon>Bacteria</taxon>
        <taxon>Bacillati</taxon>
        <taxon>Actinomycetota</taxon>
        <taxon>Actinomycetes</taxon>
        <taxon>Streptosporangiales</taxon>
        <taxon>Nocardiopsidaceae</taxon>
        <taxon>Nocardiopsis</taxon>
    </lineage>
</organism>
<dbReference type="SUPFAM" id="SSF52540">
    <property type="entry name" value="P-loop containing nucleoside triphosphate hydrolases"/>
    <property type="match status" value="2"/>
</dbReference>
<dbReference type="InterPro" id="IPR003959">
    <property type="entry name" value="ATPase_AAA_core"/>
</dbReference>
<keyword evidence="5" id="KW-0472">Membrane</keyword>
<dbReference type="Proteomes" id="UP000546642">
    <property type="component" value="Unassembled WGS sequence"/>
</dbReference>
<dbReference type="SMART" id="SM00382">
    <property type="entry name" value="AAA"/>
    <property type="match status" value="2"/>
</dbReference>
<evidence type="ECO:0000313" key="7">
    <source>
        <dbReference type="EMBL" id="MBB6172772.1"/>
    </source>
</evidence>
<feature type="compositionally biased region" description="Basic and acidic residues" evidence="4">
    <location>
        <begin position="219"/>
        <end position="242"/>
    </location>
</feature>
<dbReference type="GO" id="GO:0005524">
    <property type="term" value="F:ATP binding"/>
    <property type="evidence" value="ECO:0007669"/>
    <property type="project" value="UniProtKB-KW"/>
</dbReference>
<protein>
    <submittedName>
        <fullName evidence="7">SpoVK/Ycf46/Vps4 family AAA+-type ATPase</fullName>
    </submittedName>
</protein>
<dbReference type="PANTHER" id="PTHR43392">
    <property type="entry name" value="AAA-TYPE ATPASE FAMILY PROTEIN / ANKYRIN REPEAT FAMILY PROTEIN"/>
    <property type="match status" value="1"/>
</dbReference>
<feature type="transmembrane region" description="Helical" evidence="5">
    <location>
        <begin position="162"/>
        <end position="181"/>
    </location>
</feature>
<evidence type="ECO:0000256" key="5">
    <source>
        <dbReference type="SAM" id="Phobius"/>
    </source>
</evidence>
<evidence type="ECO:0000256" key="1">
    <source>
        <dbReference type="ARBA" id="ARBA00010378"/>
    </source>
</evidence>
<dbReference type="AlphaFoldDB" id="A0A7X0D5S9"/>
<comment type="caution">
    <text evidence="7">The sequence shown here is derived from an EMBL/GenBank/DDBJ whole genome shotgun (WGS) entry which is preliminary data.</text>
</comment>
<dbReference type="InterPro" id="IPR027417">
    <property type="entry name" value="P-loop_NTPase"/>
</dbReference>
<dbReference type="Pfam" id="PF17866">
    <property type="entry name" value="AAA_lid_6"/>
    <property type="match status" value="2"/>
</dbReference>
<dbReference type="InterPro" id="IPR003593">
    <property type="entry name" value="AAA+_ATPase"/>
</dbReference>
<feature type="transmembrane region" description="Helical" evidence="5">
    <location>
        <begin position="33"/>
        <end position="50"/>
    </location>
</feature>
<proteinExistence type="inferred from homology"/>